<dbReference type="Proteomes" id="UP000285258">
    <property type="component" value="Unassembled WGS sequence"/>
</dbReference>
<comment type="caution">
    <text evidence="4">The sequence shown here is derived from an EMBL/GenBank/DDBJ whole genome shotgun (WGS) entry which is preliminary data.</text>
</comment>
<dbReference type="InterPro" id="IPR031989">
    <property type="entry name" value="DUF5067"/>
</dbReference>
<evidence type="ECO:0000313" key="5">
    <source>
        <dbReference type="Proteomes" id="UP000285258"/>
    </source>
</evidence>
<dbReference type="Gene3D" id="2.60.40.1240">
    <property type="match status" value="1"/>
</dbReference>
<gene>
    <name evidence="4" type="ORF">DMP12_09975</name>
</gene>
<proteinExistence type="predicted"/>
<organism evidence="4 5">
    <name type="scientific">Gordonibacter urolithinfaciens</name>
    <dbReference type="NCBI Taxonomy" id="1335613"/>
    <lineage>
        <taxon>Bacteria</taxon>
        <taxon>Bacillati</taxon>
        <taxon>Actinomycetota</taxon>
        <taxon>Coriobacteriia</taxon>
        <taxon>Eggerthellales</taxon>
        <taxon>Eggerthellaceae</taxon>
        <taxon>Gordonibacter</taxon>
    </lineage>
</organism>
<evidence type="ECO:0000256" key="1">
    <source>
        <dbReference type="ARBA" id="ARBA00022729"/>
    </source>
</evidence>
<evidence type="ECO:0000256" key="2">
    <source>
        <dbReference type="SAM" id="MobiDB-lite"/>
    </source>
</evidence>
<feature type="compositionally biased region" description="Polar residues" evidence="2">
    <location>
        <begin position="1"/>
        <end position="26"/>
    </location>
</feature>
<protein>
    <submittedName>
        <fullName evidence="4">DUF5067 domain-containing protein</fullName>
    </submittedName>
</protein>
<evidence type="ECO:0000313" key="4">
    <source>
        <dbReference type="EMBL" id="ROT89256.1"/>
    </source>
</evidence>
<reference evidence="5" key="1">
    <citation type="submission" date="2018-05" db="EMBL/GenBank/DDBJ databases">
        <title>Genome Sequencing of selected type strains of the family Eggerthellaceae.</title>
        <authorList>
            <person name="Danylec N."/>
            <person name="Stoll D.A."/>
            <person name="Doetsch A."/>
            <person name="Huch M."/>
        </authorList>
    </citation>
    <scope>NUCLEOTIDE SEQUENCE [LARGE SCALE GENOMIC DNA]</scope>
    <source>
        <strain evidence="5">DSM 27213</strain>
    </source>
</reference>
<evidence type="ECO:0000259" key="3">
    <source>
        <dbReference type="Pfam" id="PF16729"/>
    </source>
</evidence>
<feature type="domain" description="DUF5067" evidence="3">
    <location>
        <begin position="122"/>
        <end position="236"/>
    </location>
</feature>
<dbReference type="AlphaFoldDB" id="A0A423UJ42"/>
<name>A0A423UJ42_9ACTN</name>
<keyword evidence="1" id="KW-0732">Signal</keyword>
<dbReference type="EMBL" id="QIBW01000011">
    <property type="protein sequence ID" value="ROT89256.1"/>
    <property type="molecule type" value="Genomic_DNA"/>
</dbReference>
<accession>A0A423UJ42</accession>
<dbReference type="InterPro" id="IPR029050">
    <property type="entry name" value="Immunoprotect_excell_Ig-like"/>
</dbReference>
<dbReference type="Pfam" id="PF16729">
    <property type="entry name" value="DUF5067"/>
    <property type="match status" value="1"/>
</dbReference>
<feature type="region of interest" description="Disordered" evidence="2">
    <location>
        <begin position="119"/>
        <end position="141"/>
    </location>
</feature>
<feature type="region of interest" description="Disordered" evidence="2">
    <location>
        <begin position="1"/>
        <end position="36"/>
    </location>
</feature>
<sequence>MRTCSASTSWTPSAKAASTRTPSTSRAAPVLPVRSGAGRDAGHLLAERKAHGSGGFPPLPRWRELSCQLMFWLGGFDTLVPMGKPEQGGTMRKNIGTLAAACALTACVGLFGCSSGGSEAPSGEKADDAPQAAQKEPEQKESKYAVTIDECTVGQDYAGKAAIVVTYTFTNNAEKAVPFFTAVSAKAFQNGVQLDTAIVSDIDSQSSMNEIKPGATTTVQQAYLLDDQSQVSVECTELISLDDTVLAEKTFDVA</sequence>